<dbReference type="AlphaFoldDB" id="A0A1Y1BHK4"/>
<dbReference type="EMBL" id="AP018111">
    <property type="protein sequence ID" value="BAX59324.1"/>
    <property type="molecule type" value="Genomic_DNA"/>
</dbReference>
<name>A0A1Y1BHK4_9BURK</name>
<organism evidence="1 2">
    <name type="scientific">Burkholderia stabilis</name>
    <dbReference type="NCBI Taxonomy" id="95485"/>
    <lineage>
        <taxon>Bacteria</taxon>
        <taxon>Pseudomonadati</taxon>
        <taxon>Pseudomonadota</taxon>
        <taxon>Betaproteobacteria</taxon>
        <taxon>Burkholderiales</taxon>
        <taxon>Burkholderiaceae</taxon>
        <taxon>Burkholderia</taxon>
        <taxon>Burkholderia cepacia complex</taxon>
    </lineage>
</organism>
<dbReference type="InterPro" id="IPR007553">
    <property type="entry name" value="2-thiour_desulf"/>
</dbReference>
<protein>
    <submittedName>
        <fullName evidence="1">Uncharacterized protein</fullName>
    </submittedName>
</protein>
<dbReference type="PANTHER" id="PTHR30087">
    <property type="entry name" value="INNER MEMBRANE PROTEIN"/>
    <property type="match status" value="1"/>
</dbReference>
<evidence type="ECO:0000313" key="2">
    <source>
        <dbReference type="Proteomes" id="UP000218432"/>
    </source>
</evidence>
<proteinExistence type="predicted"/>
<accession>A0A1Y1BHK4</accession>
<dbReference type="Proteomes" id="UP000218432">
    <property type="component" value="Chromosome 1"/>
</dbReference>
<gene>
    <name evidence="1" type="ORF">BSFP_021500</name>
</gene>
<reference evidence="1 2" key="1">
    <citation type="journal article" date="2017" name="Genome Announc.">
        <title>Complete Genome Sequence of Burkholderia stabilis FERMP-21014.</title>
        <authorList>
            <person name="Konishi K."/>
            <person name="Kumagai T."/>
            <person name="Sakasegawa S."/>
            <person name="Tamura T."/>
        </authorList>
    </citation>
    <scope>NUCLEOTIDE SEQUENCE [LARGE SCALE GENOMIC DNA]</scope>
    <source>
        <strain evidence="1 2">FERMP-21014</strain>
    </source>
</reference>
<evidence type="ECO:0000313" key="1">
    <source>
        <dbReference type="EMBL" id="BAX59324.1"/>
    </source>
</evidence>
<dbReference type="PANTHER" id="PTHR30087:SF1">
    <property type="entry name" value="HYPOTHETICAL CYTOSOLIC PROTEIN"/>
    <property type="match status" value="1"/>
</dbReference>
<sequence length="152" mass="15826">MAARRLVPICPELTAGFGVPRPPAEIVDGDSGQRVLAGAARVVEVTGADLTAPFIAGAQAAMTLAREHDCGFARLADGSPSRGSSFIYDGSVAGNRHAGAGVTAALLRQHGIEVFADTEIDALRKRLAQQGGAAHQPLPPEFCRCEKIILNQ</sequence>
<dbReference type="Pfam" id="PF04463">
    <property type="entry name" value="2-thiour_desulf"/>
    <property type="match status" value="1"/>
</dbReference>